<evidence type="ECO:0000256" key="6">
    <source>
        <dbReference type="SAM" id="MobiDB-lite"/>
    </source>
</evidence>
<keyword evidence="7" id="KW-0472">Membrane</keyword>
<sequence length="622" mass="67224">MSFTRGDSLVADVFLNVGSLGRLRVYLLPFPALHFSSSKIQAVNPLQISMLESIDSSTRATNLNGRRARRAMMAAITACVLAVHLGGYFVTADTASLRSKLSGLGIDAVFPGDQNYEKFSNSFNRRLSYKPAAIVFPNNTNAVASAVKLGVEEKLPLSPRSGGHSYAAYGLGGTDGTLVIDLQRINSISVDGSTGEAVIGAGIRLGDIAVALNAQGGRALPHGLCPYVGLGGHAAFGGYGFTSRQWGLTLDRIVSHEVVLADGSIVTTSSTAHPDLFWALRGAGGSYGIMTAIRFRTEPAPKEATNFGIRWNMNEEDFAQTLIKFQTFCMSDVPAQLGITVNLRKSKQSGKLLFDFAGAWYGEGSAFAGAVQPFLSQMPAPTATSAKTTDWITGLSSIIGDATLSTANVDLTEEYDTFYAKSLTTPQSTPLSNSSMAAFAKVLANQGLQSSTDWFVQFELYGGKNSAVTAVGADETAFAQRSILFTIQFYARSSNKSPPYPTEGFTLLDNMVDSLVINNPSGWNYGAYANYVDERLSPSQWPNQYYKDHYERLTQIKGVYDPQNVFSNPQGITTPNDSIHNSNKKPPQNVTTPSRPNDSTKHKYNMFGESIYLSSFLIFYLL</sequence>
<evidence type="ECO:0000259" key="8">
    <source>
        <dbReference type="PROSITE" id="PS51387"/>
    </source>
</evidence>
<organism evidence="9 10">
    <name type="scientific">Puccinia graminis f. sp. tritici</name>
    <dbReference type="NCBI Taxonomy" id="56615"/>
    <lineage>
        <taxon>Eukaryota</taxon>
        <taxon>Fungi</taxon>
        <taxon>Dikarya</taxon>
        <taxon>Basidiomycota</taxon>
        <taxon>Pucciniomycotina</taxon>
        <taxon>Pucciniomycetes</taxon>
        <taxon>Pucciniales</taxon>
        <taxon>Pucciniaceae</taxon>
        <taxon>Puccinia</taxon>
    </lineage>
</organism>
<dbReference type="AlphaFoldDB" id="A0A5B0P2Q4"/>
<dbReference type="PANTHER" id="PTHR42973:SF39">
    <property type="entry name" value="FAD-BINDING PCMH-TYPE DOMAIN-CONTAINING PROTEIN"/>
    <property type="match status" value="1"/>
</dbReference>
<dbReference type="InterPro" id="IPR016166">
    <property type="entry name" value="FAD-bd_PCMH"/>
</dbReference>
<dbReference type="SUPFAM" id="SSF56176">
    <property type="entry name" value="FAD-binding/transporter-associated domain-like"/>
    <property type="match status" value="1"/>
</dbReference>
<evidence type="ECO:0000256" key="7">
    <source>
        <dbReference type="SAM" id="Phobius"/>
    </source>
</evidence>
<comment type="cofactor">
    <cofactor evidence="1">
        <name>FAD</name>
        <dbReference type="ChEBI" id="CHEBI:57692"/>
    </cofactor>
</comment>
<dbReference type="InterPro" id="IPR036318">
    <property type="entry name" value="FAD-bd_PCMH-like_sf"/>
</dbReference>
<keyword evidence="7" id="KW-0812">Transmembrane</keyword>
<dbReference type="Gene3D" id="3.30.465.10">
    <property type="match status" value="1"/>
</dbReference>
<dbReference type="GO" id="GO:0071949">
    <property type="term" value="F:FAD binding"/>
    <property type="evidence" value="ECO:0007669"/>
    <property type="project" value="InterPro"/>
</dbReference>
<comment type="similarity">
    <text evidence="2">Belongs to the oxygen-dependent FAD-linked oxidoreductase family.</text>
</comment>
<evidence type="ECO:0000313" key="10">
    <source>
        <dbReference type="Proteomes" id="UP000324748"/>
    </source>
</evidence>
<proteinExistence type="inferred from homology"/>
<dbReference type="Pfam" id="PF01565">
    <property type="entry name" value="FAD_binding_4"/>
    <property type="match status" value="1"/>
</dbReference>
<evidence type="ECO:0000256" key="2">
    <source>
        <dbReference type="ARBA" id="ARBA00005466"/>
    </source>
</evidence>
<evidence type="ECO:0000256" key="5">
    <source>
        <dbReference type="ARBA" id="ARBA00023002"/>
    </source>
</evidence>
<feature type="compositionally biased region" description="Polar residues" evidence="6">
    <location>
        <begin position="565"/>
        <end position="597"/>
    </location>
</feature>
<dbReference type="InterPro" id="IPR012951">
    <property type="entry name" value="BBE"/>
</dbReference>
<keyword evidence="4" id="KW-0274">FAD</keyword>
<dbReference type="InterPro" id="IPR016169">
    <property type="entry name" value="FAD-bd_PCMH_sub2"/>
</dbReference>
<dbReference type="Gene3D" id="3.40.462.20">
    <property type="match status" value="1"/>
</dbReference>
<comment type="caution">
    <text evidence="9">The sequence shown here is derived from an EMBL/GenBank/DDBJ whole genome shotgun (WGS) entry which is preliminary data.</text>
</comment>
<evidence type="ECO:0000256" key="1">
    <source>
        <dbReference type="ARBA" id="ARBA00001974"/>
    </source>
</evidence>
<feature type="domain" description="FAD-binding PCMH-type" evidence="8">
    <location>
        <begin position="127"/>
        <end position="300"/>
    </location>
</feature>
<feature type="region of interest" description="Disordered" evidence="6">
    <location>
        <begin position="565"/>
        <end position="601"/>
    </location>
</feature>
<dbReference type="OrthoDB" id="407275at2759"/>
<dbReference type="EMBL" id="VSWC01000079">
    <property type="protein sequence ID" value="KAA1094408.1"/>
    <property type="molecule type" value="Genomic_DNA"/>
</dbReference>
<feature type="transmembrane region" description="Helical" evidence="7">
    <location>
        <begin position="71"/>
        <end position="90"/>
    </location>
</feature>
<protein>
    <recommendedName>
        <fullName evidence="8">FAD-binding PCMH-type domain-containing protein</fullName>
    </recommendedName>
</protein>
<reference evidence="9 10" key="1">
    <citation type="submission" date="2019-05" db="EMBL/GenBank/DDBJ databases">
        <title>Emergence of the Ug99 lineage of the wheat stem rust pathogen through somatic hybridization.</title>
        <authorList>
            <person name="Li F."/>
            <person name="Upadhyaya N.M."/>
            <person name="Sperschneider J."/>
            <person name="Matny O."/>
            <person name="Nguyen-Phuc H."/>
            <person name="Mago R."/>
            <person name="Raley C."/>
            <person name="Miller M.E."/>
            <person name="Silverstein K.A.T."/>
            <person name="Henningsen E."/>
            <person name="Hirsch C.D."/>
            <person name="Visser B."/>
            <person name="Pretorius Z.A."/>
            <person name="Steffenson B.J."/>
            <person name="Schwessinger B."/>
            <person name="Dodds P.N."/>
            <person name="Figueroa M."/>
        </authorList>
    </citation>
    <scope>NUCLEOTIDE SEQUENCE [LARGE SCALE GENOMIC DNA]</scope>
    <source>
        <strain evidence="9">21-0</strain>
    </source>
</reference>
<evidence type="ECO:0000256" key="3">
    <source>
        <dbReference type="ARBA" id="ARBA00022630"/>
    </source>
</evidence>
<dbReference type="GO" id="GO:0016491">
    <property type="term" value="F:oxidoreductase activity"/>
    <property type="evidence" value="ECO:0007669"/>
    <property type="project" value="UniProtKB-KW"/>
</dbReference>
<accession>A0A5B0P2Q4</accession>
<keyword evidence="3" id="KW-0285">Flavoprotein</keyword>
<dbReference type="PROSITE" id="PS51387">
    <property type="entry name" value="FAD_PCMH"/>
    <property type="match status" value="1"/>
</dbReference>
<dbReference type="PANTHER" id="PTHR42973">
    <property type="entry name" value="BINDING OXIDOREDUCTASE, PUTATIVE (AFU_ORTHOLOGUE AFUA_1G17690)-RELATED"/>
    <property type="match status" value="1"/>
</dbReference>
<dbReference type="Proteomes" id="UP000324748">
    <property type="component" value="Unassembled WGS sequence"/>
</dbReference>
<keyword evidence="10" id="KW-1185">Reference proteome</keyword>
<dbReference type="InterPro" id="IPR050416">
    <property type="entry name" value="FAD-linked_Oxidoreductase"/>
</dbReference>
<evidence type="ECO:0000256" key="4">
    <source>
        <dbReference type="ARBA" id="ARBA00022827"/>
    </source>
</evidence>
<evidence type="ECO:0000313" key="9">
    <source>
        <dbReference type="EMBL" id="KAA1094408.1"/>
    </source>
</evidence>
<dbReference type="InterPro" id="IPR006094">
    <property type="entry name" value="Oxid_FAD_bind_N"/>
</dbReference>
<name>A0A5B0P2Q4_PUCGR</name>
<keyword evidence="7" id="KW-1133">Transmembrane helix</keyword>
<dbReference type="Pfam" id="PF08031">
    <property type="entry name" value="BBE"/>
    <property type="match status" value="1"/>
</dbReference>
<keyword evidence="5" id="KW-0560">Oxidoreductase</keyword>
<gene>
    <name evidence="9" type="ORF">PGT21_020291</name>
</gene>